<proteinExistence type="predicted"/>
<name>A0A8H4VT70_9AGAR</name>
<dbReference type="EMBL" id="JAACJL010000015">
    <property type="protein sequence ID" value="KAF4621252.1"/>
    <property type="molecule type" value="Genomic_DNA"/>
</dbReference>
<reference evidence="1 2" key="1">
    <citation type="submission" date="2019-12" db="EMBL/GenBank/DDBJ databases">
        <authorList>
            <person name="Floudas D."/>
            <person name="Bentzer J."/>
            <person name="Ahren D."/>
            <person name="Johansson T."/>
            <person name="Persson P."/>
            <person name="Tunlid A."/>
        </authorList>
    </citation>
    <scope>NUCLEOTIDE SEQUENCE [LARGE SCALE GENOMIC DNA]</scope>
    <source>
        <strain evidence="1 2">CBS 102.39</strain>
    </source>
</reference>
<sequence>MVPGGRWLLVFQAEGGISCFDLESPTHEKRMVLVPDYIKPAKFNVAFFAVDVSDRLPLHSFLAQYVRGDLDSPEINKYRAIKIWNIVSVMEGTAVTGLQATCLKTILVEPEVLDWDLCLSLKGQHLAFALCPEEPRGWGPSTRYICVVDWSIVEEGSLEYLRKLIYIEMEVKEIHLISNDRVLAFAPPNLSVYDYSSLDCTDYMPAGFPWDFPELSPSSNVPLGTGKKAQTRISAPFVAEDALHLVVFTDDSVQSVHIPDDFGTNGTSDREPHAKKDYFSSRSQVRPAMDC</sequence>
<dbReference type="Proteomes" id="UP000521872">
    <property type="component" value="Unassembled WGS sequence"/>
</dbReference>
<evidence type="ECO:0000313" key="1">
    <source>
        <dbReference type="EMBL" id="KAF4621252.1"/>
    </source>
</evidence>
<gene>
    <name evidence="1" type="ORF">D9613_000050</name>
</gene>
<comment type="caution">
    <text evidence="1">The sequence shown here is derived from an EMBL/GenBank/DDBJ whole genome shotgun (WGS) entry which is preliminary data.</text>
</comment>
<accession>A0A8H4VT70</accession>
<evidence type="ECO:0000313" key="2">
    <source>
        <dbReference type="Proteomes" id="UP000521872"/>
    </source>
</evidence>
<protein>
    <submittedName>
        <fullName evidence="1">Uncharacterized protein</fullName>
    </submittedName>
</protein>
<organism evidence="1 2">
    <name type="scientific">Agrocybe pediades</name>
    <dbReference type="NCBI Taxonomy" id="84607"/>
    <lineage>
        <taxon>Eukaryota</taxon>
        <taxon>Fungi</taxon>
        <taxon>Dikarya</taxon>
        <taxon>Basidiomycota</taxon>
        <taxon>Agaricomycotina</taxon>
        <taxon>Agaricomycetes</taxon>
        <taxon>Agaricomycetidae</taxon>
        <taxon>Agaricales</taxon>
        <taxon>Agaricineae</taxon>
        <taxon>Strophariaceae</taxon>
        <taxon>Agrocybe</taxon>
    </lineage>
</organism>
<dbReference type="AlphaFoldDB" id="A0A8H4VT70"/>
<keyword evidence="2" id="KW-1185">Reference proteome</keyword>